<protein>
    <submittedName>
        <fullName evidence="1">Uncharacterized protein</fullName>
    </submittedName>
</protein>
<dbReference type="EnsemblPlants" id="EMT02358">
    <property type="protein sequence ID" value="EMT02358"/>
    <property type="gene ID" value="F775_15744"/>
</dbReference>
<dbReference type="Gene3D" id="1.20.1280.50">
    <property type="match status" value="1"/>
</dbReference>
<dbReference type="InterPro" id="IPR001810">
    <property type="entry name" value="F-box_dom"/>
</dbReference>
<dbReference type="Gene3D" id="3.80.10.10">
    <property type="entry name" value="Ribonuclease Inhibitor"/>
    <property type="match status" value="1"/>
</dbReference>
<dbReference type="PROSITE" id="PS50181">
    <property type="entry name" value="FBOX"/>
    <property type="match status" value="1"/>
</dbReference>
<name>R7W0D8_AEGTA</name>
<evidence type="ECO:0000313" key="1">
    <source>
        <dbReference type="EnsemblPlants" id="EMT02358"/>
    </source>
</evidence>
<dbReference type="PANTHER" id="PTHR32153">
    <property type="entry name" value="OJ000223_09.16 PROTEIN"/>
    <property type="match status" value="1"/>
</dbReference>
<proteinExistence type="predicted"/>
<dbReference type="InterPro" id="IPR032675">
    <property type="entry name" value="LRR_dom_sf"/>
</dbReference>
<dbReference type="Pfam" id="PF00646">
    <property type="entry name" value="F-box"/>
    <property type="match status" value="1"/>
</dbReference>
<sequence length="398" mass="45006">MAAASNTRCIQEVEQQQEDRLSKLPDDILLSVLDRLDVRGAARSSILSRRWRHLPLAISRITLDLKRHKLKDDGSKSALSKKARTNLDQRQAVRALYLRFYLGDESVGIVRAVDDAMARGCSIAKATFVILGEKMDIQCTDEDLAGHAARFLSCLDACPRAFAGLTALHVESVKLGQSDINNLLGTWGRLKSLSLLNCDSGRDTALVVQHPRIAVLKLVTCGTIQLRWLPELVKLTCECWLPSRDPLLFGHVPRLRTLALATNCTSDYKILRLSELLDKNATLWIQPEAPKQLAPRLSNLRILNLQKIPEECGIKWTFFLLDAAPLLEELDIEVSNHQCNPLEDEMLRERLVCKKTFIEWEPSDFKRYNLAVLTIYGFRPEKMFMGYITRIMEVAISS</sequence>
<dbReference type="InterPro" id="IPR036047">
    <property type="entry name" value="F-box-like_dom_sf"/>
</dbReference>
<dbReference type="SUPFAM" id="SSF81383">
    <property type="entry name" value="F-box domain"/>
    <property type="match status" value="1"/>
</dbReference>
<organism evidence="1">
    <name type="scientific">Aegilops tauschii</name>
    <name type="common">Tausch's goatgrass</name>
    <name type="synonym">Aegilops squarrosa</name>
    <dbReference type="NCBI Taxonomy" id="37682"/>
    <lineage>
        <taxon>Eukaryota</taxon>
        <taxon>Viridiplantae</taxon>
        <taxon>Streptophyta</taxon>
        <taxon>Embryophyta</taxon>
        <taxon>Tracheophyta</taxon>
        <taxon>Spermatophyta</taxon>
        <taxon>Magnoliopsida</taxon>
        <taxon>Liliopsida</taxon>
        <taxon>Poales</taxon>
        <taxon>Poaceae</taxon>
        <taxon>BOP clade</taxon>
        <taxon>Pooideae</taxon>
        <taxon>Triticodae</taxon>
        <taxon>Triticeae</taxon>
        <taxon>Triticinae</taxon>
        <taxon>Aegilops</taxon>
    </lineage>
</organism>
<accession>R7W0D8</accession>
<reference evidence="1" key="1">
    <citation type="submission" date="2015-06" db="UniProtKB">
        <authorList>
            <consortium name="EnsemblPlants"/>
        </authorList>
    </citation>
    <scope>IDENTIFICATION</scope>
</reference>
<dbReference type="ExpressionAtlas" id="R7W0D8">
    <property type="expression patterns" value="baseline"/>
</dbReference>
<dbReference type="SUPFAM" id="SSF52047">
    <property type="entry name" value="RNI-like"/>
    <property type="match status" value="1"/>
</dbReference>
<dbReference type="InterPro" id="IPR044997">
    <property type="entry name" value="F-box_plant"/>
</dbReference>
<dbReference type="AlphaFoldDB" id="R7W0D8"/>